<dbReference type="Proteomes" id="UP000275571">
    <property type="component" value="Plasmid lp27"/>
</dbReference>
<evidence type="ECO:0000313" key="4">
    <source>
        <dbReference type="Proteomes" id="UP000275571"/>
    </source>
</evidence>
<dbReference type="Pfam" id="PF00589">
    <property type="entry name" value="Phage_integrase"/>
    <property type="match status" value="1"/>
</dbReference>
<dbReference type="GO" id="GO:0006310">
    <property type="term" value="P:DNA recombination"/>
    <property type="evidence" value="ECO:0007669"/>
    <property type="project" value="UniProtKB-KW"/>
</dbReference>
<evidence type="ECO:0000259" key="2">
    <source>
        <dbReference type="PROSITE" id="PS51898"/>
    </source>
</evidence>
<dbReference type="InterPro" id="IPR002104">
    <property type="entry name" value="Integrase_catalytic"/>
</dbReference>
<keyword evidence="3" id="KW-0614">Plasmid</keyword>
<dbReference type="OrthoDB" id="350491at2"/>
<keyword evidence="1" id="KW-0233">DNA recombination</keyword>
<accession>A0A386PNS8</accession>
<dbReference type="AlphaFoldDB" id="A0A386PNS8"/>
<dbReference type="InterPro" id="IPR013762">
    <property type="entry name" value="Integrase-like_cat_sf"/>
</dbReference>
<organism evidence="3 4">
    <name type="scientific">Borrelia turcica IST7</name>
    <dbReference type="NCBI Taxonomy" id="1104446"/>
    <lineage>
        <taxon>Bacteria</taxon>
        <taxon>Pseudomonadati</taxon>
        <taxon>Spirochaetota</taxon>
        <taxon>Spirochaetia</taxon>
        <taxon>Spirochaetales</taxon>
        <taxon>Borreliaceae</taxon>
        <taxon>Borrelia</taxon>
    </lineage>
</organism>
<geneLocation type="plasmid" evidence="3 4">
    <name>lp27</name>
</geneLocation>
<evidence type="ECO:0000313" key="3">
    <source>
        <dbReference type="EMBL" id="AYE37116.1"/>
    </source>
</evidence>
<protein>
    <submittedName>
        <fullName evidence="3">Integrase</fullName>
    </submittedName>
</protein>
<dbReference type="PROSITE" id="PS51898">
    <property type="entry name" value="TYR_RECOMBINASE"/>
    <property type="match status" value="1"/>
</dbReference>
<name>A0A386PNS8_9SPIR</name>
<gene>
    <name evidence="3" type="ORF">DB313_06325</name>
</gene>
<dbReference type="GO" id="GO:0015074">
    <property type="term" value="P:DNA integration"/>
    <property type="evidence" value="ECO:0007669"/>
    <property type="project" value="InterPro"/>
</dbReference>
<dbReference type="SUPFAM" id="SSF56349">
    <property type="entry name" value="DNA breaking-rejoining enzymes"/>
    <property type="match status" value="1"/>
</dbReference>
<dbReference type="Gene3D" id="1.10.443.10">
    <property type="entry name" value="Intergrase catalytic core"/>
    <property type="match status" value="1"/>
</dbReference>
<dbReference type="InterPro" id="IPR011010">
    <property type="entry name" value="DNA_brk_join_enz"/>
</dbReference>
<dbReference type="GO" id="GO:0003677">
    <property type="term" value="F:DNA binding"/>
    <property type="evidence" value="ECO:0007669"/>
    <property type="project" value="InterPro"/>
</dbReference>
<keyword evidence="4" id="KW-1185">Reference proteome</keyword>
<dbReference type="EMBL" id="CP028891">
    <property type="protein sequence ID" value="AYE37116.1"/>
    <property type="molecule type" value="Genomic_DNA"/>
</dbReference>
<dbReference type="RefSeq" id="WP_120105036.1">
    <property type="nucleotide sequence ID" value="NZ_CP028891.1"/>
</dbReference>
<proteinExistence type="predicted"/>
<dbReference type="KEGG" id="btur:DB313_06325"/>
<evidence type="ECO:0000256" key="1">
    <source>
        <dbReference type="ARBA" id="ARBA00023172"/>
    </source>
</evidence>
<reference evidence="3 4" key="1">
    <citation type="journal article" date="2018" name="Infect. Genet. Evol.">
        <title>Genome-wide analysis of Borrelia turcica and 'Candidatus Borrelia tachyglossi' shows relapsing fever-like genomes with unique genomic links to Lyme disease Borrelia.</title>
        <authorList>
            <person name="Gofton A.W."/>
            <person name="Margos G."/>
            <person name="Fingerle V."/>
            <person name="Hepner S."/>
            <person name="Loh S.M."/>
            <person name="Ryan U."/>
            <person name="Irwin P."/>
            <person name="Oskam C.L."/>
        </authorList>
    </citation>
    <scope>NUCLEOTIDE SEQUENCE [LARGE SCALE GENOMIC DNA]</scope>
    <source>
        <strain evidence="3 4">IST7</strain>
        <plasmid evidence="3">lp27</plasmid>
    </source>
</reference>
<sequence length="256" mass="29568">MNTIDDKSLIINLVKQNQELLLLTKELLSKQSRRKKEKDSISSSYNNNGTRFYLNEASKRKVYRCIDSLKKSDPISGWFIHVLAITGCRGCEIQGVRLADISREENHNSGEVFYNMQVNVAKKRDKTQIRDVVISEGEFMAIMDAHRHYFVKKGQDARRKYLFQKTKLDFKDNKISIIKISRKFKALLKANGFNDRKSLHICRNMFVASLKSKGYNSFSIKEIMKYASTSEIDNVYGLSPACKIQSYKDIRSSIPL</sequence>
<feature type="domain" description="Tyr recombinase" evidence="2">
    <location>
        <begin position="49"/>
        <end position="255"/>
    </location>
</feature>